<organism evidence="8 9">
    <name type="scientific">Pterulicium gracile</name>
    <dbReference type="NCBI Taxonomy" id="1884261"/>
    <lineage>
        <taxon>Eukaryota</taxon>
        <taxon>Fungi</taxon>
        <taxon>Dikarya</taxon>
        <taxon>Basidiomycota</taxon>
        <taxon>Agaricomycotina</taxon>
        <taxon>Agaricomycetes</taxon>
        <taxon>Agaricomycetidae</taxon>
        <taxon>Agaricales</taxon>
        <taxon>Pleurotineae</taxon>
        <taxon>Pterulaceae</taxon>
        <taxon>Pterulicium</taxon>
    </lineage>
</organism>
<evidence type="ECO:0000313" key="9">
    <source>
        <dbReference type="Proteomes" id="UP000305067"/>
    </source>
</evidence>
<dbReference type="GO" id="GO:0016717">
    <property type="term" value="F:oxidoreductase activity, acting on paired donors, with oxidation of a pair of donors resulting in the reduction of molecular oxygen to two molecules of water"/>
    <property type="evidence" value="ECO:0007669"/>
    <property type="project" value="TreeGrafter"/>
</dbReference>
<feature type="transmembrane region" description="Helical" evidence="6">
    <location>
        <begin position="129"/>
        <end position="148"/>
    </location>
</feature>
<dbReference type="PRINTS" id="PR00363">
    <property type="entry name" value="CYTOCHROMEB5"/>
</dbReference>
<dbReference type="InterPro" id="IPR012171">
    <property type="entry name" value="Fatty_acid_desaturase"/>
</dbReference>
<dbReference type="GO" id="GO:0042759">
    <property type="term" value="P:long-chain fatty acid biosynthetic process"/>
    <property type="evidence" value="ECO:0007669"/>
    <property type="project" value="UniProtKB-ARBA"/>
</dbReference>
<accession>A0A5C3QPD4</accession>
<dbReference type="SMART" id="SM01117">
    <property type="entry name" value="Cyt-b5"/>
    <property type="match status" value="1"/>
</dbReference>
<keyword evidence="6" id="KW-0812">Transmembrane</keyword>
<dbReference type="InterPro" id="IPR036400">
    <property type="entry name" value="Cyt_B5-like_heme/steroid_sf"/>
</dbReference>
<evidence type="ECO:0000256" key="4">
    <source>
        <dbReference type="ARBA" id="ARBA00016939"/>
    </source>
</evidence>
<dbReference type="GO" id="GO:0016020">
    <property type="term" value="C:membrane"/>
    <property type="evidence" value="ECO:0007669"/>
    <property type="project" value="TreeGrafter"/>
</dbReference>
<dbReference type="GO" id="GO:0006636">
    <property type="term" value="P:unsaturated fatty acid biosynthetic process"/>
    <property type="evidence" value="ECO:0007669"/>
    <property type="project" value="UniProtKB-ARBA"/>
</dbReference>
<proteinExistence type="predicted"/>
<dbReference type="UniPathway" id="UPA00222"/>
<feature type="transmembrane region" description="Helical" evidence="6">
    <location>
        <begin position="295"/>
        <end position="315"/>
    </location>
</feature>
<feature type="transmembrane region" description="Helical" evidence="6">
    <location>
        <begin position="254"/>
        <end position="275"/>
    </location>
</feature>
<protein>
    <recommendedName>
        <fullName evidence="4">Delta 8-(E)-sphingolipid desaturase</fullName>
        <ecNumber evidence="3">1.14.19.18</ecNumber>
    </recommendedName>
</protein>
<dbReference type="Pfam" id="PF00173">
    <property type="entry name" value="Cyt-b5"/>
    <property type="match status" value="1"/>
</dbReference>
<keyword evidence="5" id="KW-0746">Sphingolipid metabolism</keyword>
<dbReference type="Proteomes" id="UP000305067">
    <property type="component" value="Unassembled WGS sequence"/>
</dbReference>
<keyword evidence="6" id="KW-0472">Membrane</keyword>
<dbReference type="PIRSF" id="PIRSF015921">
    <property type="entry name" value="FA_sphinglp_des"/>
    <property type="match status" value="1"/>
</dbReference>
<name>A0A5C3QPD4_9AGAR</name>
<dbReference type="EMBL" id="ML178819">
    <property type="protein sequence ID" value="TFL03843.1"/>
    <property type="molecule type" value="Genomic_DNA"/>
</dbReference>
<evidence type="ECO:0000256" key="3">
    <source>
        <dbReference type="ARBA" id="ARBA00012019"/>
    </source>
</evidence>
<dbReference type="PANTHER" id="PTHR19353:SF19">
    <property type="entry name" value="DELTA(5) FATTY ACID DESATURASE C-RELATED"/>
    <property type="match status" value="1"/>
</dbReference>
<reference evidence="8 9" key="1">
    <citation type="journal article" date="2019" name="Nat. Ecol. Evol.">
        <title>Megaphylogeny resolves global patterns of mushroom evolution.</title>
        <authorList>
            <person name="Varga T."/>
            <person name="Krizsan K."/>
            <person name="Foldi C."/>
            <person name="Dima B."/>
            <person name="Sanchez-Garcia M."/>
            <person name="Sanchez-Ramirez S."/>
            <person name="Szollosi G.J."/>
            <person name="Szarkandi J.G."/>
            <person name="Papp V."/>
            <person name="Albert L."/>
            <person name="Andreopoulos W."/>
            <person name="Angelini C."/>
            <person name="Antonin V."/>
            <person name="Barry K.W."/>
            <person name="Bougher N.L."/>
            <person name="Buchanan P."/>
            <person name="Buyck B."/>
            <person name="Bense V."/>
            <person name="Catcheside P."/>
            <person name="Chovatia M."/>
            <person name="Cooper J."/>
            <person name="Damon W."/>
            <person name="Desjardin D."/>
            <person name="Finy P."/>
            <person name="Geml J."/>
            <person name="Haridas S."/>
            <person name="Hughes K."/>
            <person name="Justo A."/>
            <person name="Karasinski D."/>
            <person name="Kautmanova I."/>
            <person name="Kiss B."/>
            <person name="Kocsube S."/>
            <person name="Kotiranta H."/>
            <person name="LaButti K.M."/>
            <person name="Lechner B.E."/>
            <person name="Liimatainen K."/>
            <person name="Lipzen A."/>
            <person name="Lukacs Z."/>
            <person name="Mihaltcheva S."/>
            <person name="Morgado L.N."/>
            <person name="Niskanen T."/>
            <person name="Noordeloos M.E."/>
            <person name="Ohm R.A."/>
            <person name="Ortiz-Santana B."/>
            <person name="Ovrebo C."/>
            <person name="Racz N."/>
            <person name="Riley R."/>
            <person name="Savchenko A."/>
            <person name="Shiryaev A."/>
            <person name="Soop K."/>
            <person name="Spirin V."/>
            <person name="Szebenyi C."/>
            <person name="Tomsovsky M."/>
            <person name="Tulloss R.E."/>
            <person name="Uehling J."/>
            <person name="Grigoriev I.V."/>
            <person name="Vagvolgyi C."/>
            <person name="Papp T."/>
            <person name="Martin F.M."/>
            <person name="Miettinen O."/>
            <person name="Hibbett D.S."/>
            <person name="Nagy L.G."/>
        </authorList>
    </citation>
    <scope>NUCLEOTIDE SEQUENCE [LARGE SCALE GENOMIC DNA]</scope>
    <source>
        <strain evidence="8 9">CBS 309.79</strain>
    </source>
</reference>
<evidence type="ECO:0000256" key="6">
    <source>
        <dbReference type="SAM" id="Phobius"/>
    </source>
</evidence>
<dbReference type="EC" id="1.14.19.18" evidence="3"/>
<feature type="transmembrane region" description="Helical" evidence="6">
    <location>
        <begin position="154"/>
        <end position="173"/>
    </location>
</feature>
<comment type="pathway">
    <text evidence="2">Sphingolipid metabolism.</text>
</comment>
<dbReference type="GO" id="GO:0006665">
    <property type="term" value="P:sphingolipid metabolic process"/>
    <property type="evidence" value="ECO:0007669"/>
    <property type="project" value="UniProtKB-UniPathway"/>
</dbReference>
<dbReference type="OrthoDB" id="260519at2759"/>
<feature type="transmembrane region" description="Helical" evidence="6">
    <location>
        <begin position="322"/>
        <end position="341"/>
    </location>
</feature>
<keyword evidence="6" id="KW-1133">Transmembrane helix</keyword>
<dbReference type="Gene3D" id="3.10.120.10">
    <property type="entry name" value="Cytochrome b5-like heme/steroid binding domain"/>
    <property type="match status" value="1"/>
</dbReference>
<dbReference type="InterPro" id="IPR005804">
    <property type="entry name" value="FA_desaturase_dom"/>
</dbReference>
<dbReference type="CDD" id="cd03506">
    <property type="entry name" value="Delta6-FADS-like"/>
    <property type="match status" value="1"/>
</dbReference>
<evidence type="ECO:0000256" key="2">
    <source>
        <dbReference type="ARBA" id="ARBA00004991"/>
    </source>
</evidence>
<gene>
    <name evidence="8" type="ORF">BDV98DRAFT_563150</name>
</gene>
<dbReference type="AlphaFoldDB" id="A0A5C3QPD4"/>
<dbReference type="PANTHER" id="PTHR19353">
    <property type="entry name" value="FATTY ACID DESATURASE 2"/>
    <property type="match status" value="1"/>
</dbReference>
<keyword evidence="5" id="KW-0443">Lipid metabolism</keyword>
<evidence type="ECO:0000256" key="5">
    <source>
        <dbReference type="ARBA" id="ARBA00022919"/>
    </source>
</evidence>
<dbReference type="Pfam" id="PF00487">
    <property type="entry name" value="FA_desaturase"/>
    <property type="match status" value="1"/>
</dbReference>
<feature type="domain" description="Cytochrome b5 heme-binding" evidence="7">
    <location>
        <begin position="1"/>
        <end position="90"/>
    </location>
</feature>
<evidence type="ECO:0000259" key="7">
    <source>
        <dbReference type="PROSITE" id="PS50255"/>
    </source>
</evidence>
<evidence type="ECO:0000256" key="1">
    <source>
        <dbReference type="ARBA" id="ARBA00004760"/>
    </source>
</evidence>
<dbReference type="SUPFAM" id="SSF55856">
    <property type="entry name" value="Cytochrome b5-like heme/steroid binding domain"/>
    <property type="match status" value="1"/>
</dbReference>
<dbReference type="PROSITE" id="PS50255">
    <property type="entry name" value="CYTOCHROME_B5_2"/>
    <property type="match status" value="1"/>
</dbReference>
<keyword evidence="9" id="KW-1185">Reference proteome</keyword>
<comment type="pathway">
    <text evidence="1">Lipid metabolism; sphingolipid metabolism.</text>
</comment>
<evidence type="ECO:0000313" key="8">
    <source>
        <dbReference type="EMBL" id="TFL03843.1"/>
    </source>
</evidence>
<sequence length="455" mass="50972">MSSASQPQPHATATASVIPFAILQKACTKDRTWVVVDEKVYDLTKFCDRHPGGSDIISIAAGKDVSALFDSYHGSRQRQILHKYLIGDVMGNDTPTFPPPDGFSRTVRKRAEEYFRSNNIDPKHSPASWVRYGCTVLLVAGLYTWQWHLPADSFWLFYLVAALYGFTLAQYAMSAFHDASHGAIGHNINLWKVLRSGHDLLLGTSSLMWTYQHVLSHHVFTNVDGHDTDIKAAKGGYRRIKTTQQYLDRYKLQYIYAPILYVLLGVSVRINDVGYLLAGSRGPLKINPLSNSQKLLFWGGKLFFFTTRILVPILLRQPVRRVLGAFFVADFVCSFFLAIVFQATHVVGEVAWPQVDEQTGNVNMDWGRLQVETAQDYAHGQPITTLLSGSLNYQAVHHLFPNVAQEHLVALAPIVRNTAEEFGVRYIIKDTLWNAIGGHIGLLKMMGEAPHSLDG</sequence>
<dbReference type="STRING" id="1884261.A0A5C3QPD4"/>
<dbReference type="InterPro" id="IPR001199">
    <property type="entry name" value="Cyt_B5-like_heme/steroid-bd"/>
</dbReference>